<dbReference type="PROSITE" id="PS50011">
    <property type="entry name" value="PROTEIN_KINASE_DOM"/>
    <property type="match status" value="1"/>
</dbReference>
<accession>A0A388L1R2</accession>
<dbReference type="PANTHER" id="PTHR48013">
    <property type="entry name" value="DUAL SPECIFICITY MITOGEN-ACTIVATED PROTEIN KINASE KINASE 5-RELATED"/>
    <property type="match status" value="1"/>
</dbReference>
<sequence>MDKHPSSIPQDRENVVQNDRKGNAVVHLEGKGKRQQLLNEIRTLCEAPRATGLVEFFGAFYTPDSGQISIALEYMDGGSLADIIRNKRCIPEPILSCITYKVLQGLTFLHKVRHLVHRDIKPANLLINLEGEPKITDFGISAGLDNSIAMCATFVGTVTYMSPERINNERYSFPADVWSLGLSILECATGEFPYNAAKGPVSLMLQLLEHPFVTKYKDQDIDLAAFVHSVFDPTERLKDLSEMLTTHYYTLFDGLDEMFPYMEGLYQEDSVLGMGGQLYHGSRDIFGALSELRKVLHSNQKIVHVVENMECCAYGHHGVMIRLSGTLVLGSQFVPPGSGPVGQTPPASASSQSPCTPGDDDGFETGNYTGAAHGVTAASSGAERSAMTQFVFDEVTASVVFSNWARFVVKPTTIIVNYSPCPRYIALHDIRILVQIRIFMTSVQLLSPSYIALHNIRILVQIRIFITSIQLLSPSYIAYITSESLSRYATS</sequence>
<comment type="catalytic activity">
    <reaction evidence="9">
        <text>L-threonyl-[protein] + ATP = O-phospho-L-threonyl-[protein] + ADP + H(+)</text>
        <dbReference type="Rhea" id="RHEA:46608"/>
        <dbReference type="Rhea" id="RHEA-COMP:11060"/>
        <dbReference type="Rhea" id="RHEA-COMP:11605"/>
        <dbReference type="ChEBI" id="CHEBI:15378"/>
        <dbReference type="ChEBI" id="CHEBI:30013"/>
        <dbReference type="ChEBI" id="CHEBI:30616"/>
        <dbReference type="ChEBI" id="CHEBI:61977"/>
        <dbReference type="ChEBI" id="CHEBI:456216"/>
        <dbReference type="EC" id="2.7.12.2"/>
    </reaction>
</comment>
<evidence type="ECO:0000313" key="14">
    <source>
        <dbReference type="EMBL" id="GBG76229.1"/>
    </source>
</evidence>
<dbReference type="GO" id="GO:0009864">
    <property type="term" value="P:induced systemic resistance, jasmonic acid mediated signaling pathway"/>
    <property type="evidence" value="ECO:0007669"/>
    <property type="project" value="EnsemblPlants"/>
</dbReference>
<dbReference type="InterPro" id="IPR011009">
    <property type="entry name" value="Kinase-like_dom_sf"/>
</dbReference>
<reference evidence="14 15" key="1">
    <citation type="journal article" date="2018" name="Cell">
        <title>The Chara Genome: Secondary Complexity and Implications for Plant Terrestrialization.</title>
        <authorList>
            <person name="Nishiyama T."/>
            <person name="Sakayama H."/>
            <person name="Vries J.D."/>
            <person name="Buschmann H."/>
            <person name="Saint-Marcoux D."/>
            <person name="Ullrich K.K."/>
            <person name="Haas F.B."/>
            <person name="Vanderstraeten L."/>
            <person name="Becker D."/>
            <person name="Lang D."/>
            <person name="Vosolsobe S."/>
            <person name="Rombauts S."/>
            <person name="Wilhelmsson P.K.I."/>
            <person name="Janitza P."/>
            <person name="Kern R."/>
            <person name="Heyl A."/>
            <person name="Rumpler F."/>
            <person name="Villalobos L.I.A.C."/>
            <person name="Clay J.M."/>
            <person name="Skokan R."/>
            <person name="Toyoda A."/>
            <person name="Suzuki Y."/>
            <person name="Kagoshima H."/>
            <person name="Schijlen E."/>
            <person name="Tajeshwar N."/>
            <person name="Catarino B."/>
            <person name="Hetherington A.J."/>
            <person name="Saltykova A."/>
            <person name="Bonnot C."/>
            <person name="Breuninger H."/>
            <person name="Symeonidi A."/>
            <person name="Radhakrishnan G.V."/>
            <person name="Van Nieuwerburgh F."/>
            <person name="Deforce D."/>
            <person name="Chang C."/>
            <person name="Karol K.G."/>
            <person name="Hedrich R."/>
            <person name="Ulvskov P."/>
            <person name="Glockner G."/>
            <person name="Delwiche C.F."/>
            <person name="Petrasek J."/>
            <person name="Van de Peer Y."/>
            <person name="Friml J."/>
            <person name="Beilby M."/>
            <person name="Dolan L."/>
            <person name="Kohara Y."/>
            <person name="Sugano S."/>
            <person name="Fujiyama A."/>
            <person name="Delaux P.-M."/>
            <person name="Quint M."/>
            <person name="TheiBen G."/>
            <person name="Hagemann M."/>
            <person name="Harholt J."/>
            <person name="Dunand C."/>
            <person name="Zachgo S."/>
            <person name="Langdale J."/>
            <person name="Maumus F."/>
            <person name="Straeten D.V.D."/>
            <person name="Gould S.B."/>
            <person name="Rensing S.A."/>
        </authorList>
    </citation>
    <scope>NUCLEOTIDE SEQUENCE [LARGE SCALE GENOMIC DNA]</scope>
    <source>
        <strain evidence="14 15">S276</strain>
    </source>
</reference>
<dbReference type="FunFam" id="1.10.510.10:FF:000432">
    <property type="entry name" value="mitogen-activated protein kinase kinase 3"/>
    <property type="match status" value="1"/>
</dbReference>
<dbReference type="GO" id="GO:0005737">
    <property type="term" value="C:cytoplasm"/>
    <property type="evidence" value="ECO:0007669"/>
    <property type="project" value="EnsemblPlants"/>
</dbReference>
<dbReference type="GO" id="GO:0005524">
    <property type="term" value="F:ATP binding"/>
    <property type="evidence" value="ECO:0007669"/>
    <property type="project" value="UniProtKB-KW"/>
</dbReference>
<dbReference type="STRING" id="69332.A0A388L1R2"/>
<evidence type="ECO:0000256" key="6">
    <source>
        <dbReference type="ARBA" id="ARBA00038035"/>
    </source>
</evidence>
<dbReference type="InterPro" id="IPR018222">
    <property type="entry name" value="Nuclear_transport_factor_2_euk"/>
</dbReference>
<keyword evidence="3" id="KW-0547">Nucleotide-binding</keyword>
<evidence type="ECO:0000256" key="1">
    <source>
        <dbReference type="ARBA" id="ARBA00022527"/>
    </source>
</evidence>
<keyword evidence="4" id="KW-0418">Kinase</keyword>
<evidence type="ECO:0000259" key="13">
    <source>
        <dbReference type="PROSITE" id="PS50177"/>
    </source>
</evidence>
<dbReference type="GO" id="GO:0009845">
    <property type="term" value="P:seed germination"/>
    <property type="evidence" value="ECO:0007669"/>
    <property type="project" value="EnsemblPlants"/>
</dbReference>
<feature type="domain" description="Protein kinase" evidence="12">
    <location>
        <begin position="1"/>
        <end position="250"/>
    </location>
</feature>
<dbReference type="GO" id="GO:0009611">
    <property type="term" value="P:response to wounding"/>
    <property type="evidence" value="ECO:0007669"/>
    <property type="project" value="EnsemblPlants"/>
</dbReference>
<dbReference type="GO" id="GO:0004707">
    <property type="term" value="F:MAP kinase activity"/>
    <property type="evidence" value="ECO:0007669"/>
    <property type="project" value="EnsemblPlants"/>
</dbReference>
<evidence type="ECO:0000256" key="7">
    <source>
        <dbReference type="ARBA" id="ARBA00038999"/>
    </source>
</evidence>
<keyword evidence="1" id="KW-0723">Serine/threonine-protein kinase</keyword>
<dbReference type="Gramene" id="GBG76229">
    <property type="protein sequence ID" value="GBG76229"/>
    <property type="gene ID" value="CBR_g21977"/>
</dbReference>
<dbReference type="PROSITE" id="PS00108">
    <property type="entry name" value="PROTEIN_KINASE_ST"/>
    <property type="match status" value="1"/>
</dbReference>
<keyword evidence="2" id="KW-0808">Transferase</keyword>
<dbReference type="GO" id="GO:0080027">
    <property type="term" value="P:response to herbivore"/>
    <property type="evidence" value="ECO:0007669"/>
    <property type="project" value="EnsemblPlants"/>
</dbReference>
<keyword evidence="15" id="KW-1185">Reference proteome</keyword>
<comment type="catalytic activity">
    <reaction evidence="10">
        <text>L-tyrosyl-[protein] + ATP = O-phospho-L-tyrosyl-[protein] + ADP + H(+)</text>
        <dbReference type="Rhea" id="RHEA:10596"/>
        <dbReference type="Rhea" id="RHEA-COMP:10136"/>
        <dbReference type="Rhea" id="RHEA-COMP:20101"/>
        <dbReference type="ChEBI" id="CHEBI:15378"/>
        <dbReference type="ChEBI" id="CHEBI:30616"/>
        <dbReference type="ChEBI" id="CHEBI:46858"/>
        <dbReference type="ChEBI" id="CHEBI:61978"/>
        <dbReference type="ChEBI" id="CHEBI:456216"/>
        <dbReference type="EC" id="2.7.12.2"/>
    </reaction>
</comment>
<dbReference type="GO" id="GO:0009866">
    <property type="term" value="P:induced systemic resistance, ethylene mediated signaling pathway"/>
    <property type="evidence" value="ECO:0007669"/>
    <property type="project" value="EnsemblPlants"/>
</dbReference>
<gene>
    <name evidence="14" type="ORF">CBR_g21977</name>
</gene>
<comment type="catalytic activity">
    <reaction evidence="8">
        <text>L-seryl-[protein] + ATP = O-phospho-L-seryl-[protein] + ADP + H(+)</text>
        <dbReference type="Rhea" id="RHEA:17989"/>
        <dbReference type="Rhea" id="RHEA-COMP:9863"/>
        <dbReference type="Rhea" id="RHEA-COMP:11604"/>
        <dbReference type="ChEBI" id="CHEBI:15378"/>
        <dbReference type="ChEBI" id="CHEBI:29999"/>
        <dbReference type="ChEBI" id="CHEBI:30616"/>
        <dbReference type="ChEBI" id="CHEBI:83421"/>
        <dbReference type="ChEBI" id="CHEBI:456216"/>
        <dbReference type="EC" id="2.7.12.2"/>
    </reaction>
</comment>
<evidence type="ECO:0000259" key="12">
    <source>
        <dbReference type="PROSITE" id="PS50011"/>
    </source>
</evidence>
<dbReference type="InterPro" id="IPR032710">
    <property type="entry name" value="NTF2-like_dom_sf"/>
</dbReference>
<feature type="domain" description="NTF2" evidence="13">
    <location>
        <begin position="240"/>
        <end position="333"/>
    </location>
</feature>
<evidence type="ECO:0000256" key="2">
    <source>
        <dbReference type="ARBA" id="ARBA00022679"/>
    </source>
</evidence>
<dbReference type="Pfam" id="PF00069">
    <property type="entry name" value="Pkinase"/>
    <property type="match status" value="1"/>
</dbReference>
<dbReference type="PANTHER" id="PTHR48013:SF9">
    <property type="entry name" value="DUAL SPECIFICITY MITOGEN-ACTIVATED PROTEIN KINASE KINASE 5"/>
    <property type="match status" value="1"/>
</dbReference>
<evidence type="ECO:0000256" key="3">
    <source>
        <dbReference type="ARBA" id="ARBA00022741"/>
    </source>
</evidence>
<dbReference type="GO" id="GO:0009738">
    <property type="term" value="P:abscisic acid-activated signaling pathway"/>
    <property type="evidence" value="ECO:0007669"/>
    <property type="project" value="EnsemblPlants"/>
</dbReference>
<comment type="caution">
    <text evidence="14">The sequence shown here is derived from an EMBL/GenBank/DDBJ whole genome shotgun (WGS) entry which is preliminary data.</text>
</comment>
<protein>
    <recommendedName>
        <fullName evidence="7">mitogen-activated protein kinase kinase</fullName>
        <ecNumber evidence="7">2.7.12.2</ecNumber>
    </recommendedName>
</protein>
<evidence type="ECO:0000256" key="9">
    <source>
        <dbReference type="ARBA" id="ARBA00049299"/>
    </source>
</evidence>
<dbReference type="SUPFAM" id="SSF54427">
    <property type="entry name" value="NTF2-like"/>
    <property type="match status" value="1"/>
</dbReference>
<proteinExistence type="inferred from homology"/>
<dbReference type="PROSITE" id="PS50177">
    <property type="entry name" value="NTF2_DOMAIN"/>
    <property type="match status" value="1"/>
</dbReference>
<feature type="region of interest" description="Disordered" evidence="11">
    <location>
        <begin position="1"/>
        <end position="22"/>
    </location>
</feature>
<dbReference type="GO" id="GO:0005634">
    <property type="term" value="C:nucleus"/>
    <property type="evidence" value="ECO:0007669"/>
    <property type="project" value="EnsemblPlants"/>
</dbReference>
<evidence type="ECO:0000313" key="15">
    <source>
        <dbReference type="Proteomes" id="UP000265515"/>
    </source>
</evidence>
<dbReference type="InterPro" id="IPR008271">
    <property type="entry name" value="Ser/Thr_kinase_AS"/>
</dbReference>
<evidence type="ECO:0000256" key="10">
    <source>
        <dbReference type="ARBA" id="ARBA00051693"/>
    </source>
</evidence>
<dbReference type="EMBL" id="BFEA01000240">
    <property type="protein sequence ID" value="GBG76229.1"/>
    <property type="molecule type" value="Genomic_DNA"/>
</dbReference>
<dbReference type="Gene3D" id="3.30.200.20">
    <property type="entry name" value="Phosphorylase Kinase, domain 1"/>
    <property type="match status" value="1"/>
</dbReference>
<organism evidence="14 15">
    <name type="scientific">Chara braunii</name>
    <name type="common">Braun's stonewort</name>
    <dbReference type="NCBI Taxonomy" id="69332"/>
    <lineage>
        <taxon>Eukaryota</taxon>
        <taxon>Viridiplantae</taxon>
        <taxon>Streptophyta</taxon>
        <taxon>Charophyceae</taxon>
        <taxon>Charales</taxon>
        <taxon>Characeae</taxon>
        <taxon>Chara</taxon>
    </lineage>
</organism>
<dbReference type="InterPro" id="IPR000719">
    <property type="entry name" value="Prot_kinase_dom"/>
</dbReference>
<dbReference type="Gene3D" id="1.10.510.10">
    <property type="entry name" value="Transferase(Phosphotransferase) domain 1"/>
    <property type="match status" value="1"/>
</dbReference>
<dbReference type="GO" id="GO:0004708">
    <property type="term" value="F:MAP kinase kinase activity"/>
    <property type="evidence" value="ECO:0007669"/>
    <property type="project" value="UniProtKB-EC"/>
</dbReference>
<dbReference type="Gene3D" id="3.10.450.50">
    <property type="match status" value="1"/>
</dbReference>
<comment type="similarity">
    <text evidence="6">Belongs to the protein kinase superfamily. STE Ser/Thr protein kinase family. MAP kinase kinase subfamily.</text>
</comment>
<dbReference type="EC" id="2.7.12.2" evidence="7"/>
<keyword evidence="5" id="KW-0067">ATP-binding</keyword>
<name>A0A388L1R2_CHABU</name>
<feature type="region of interest" description="Disordered" evidence="11">
    <location>
        <begin position="339"/>
        <end position="363"/>
    </location>
</feature>
<dbReference type="Proteomes" id="UP000265515">
    <property type="component" value="Unassembled WGS sequence"/>
</dbReference>
<evidence type="ECO:0000256" key="5">
    <source>
        <dbReference type="ARBA" id="ARBA00022840"/>
    </source>
</evidence>
<evidence type="ECO:0000256" key="8">
    <source>
        <dbReference type="ARBA" id="ARBA00049014"/>
    </source>
</evidence>
<dbReference type="OrthoDB" id="10252354at2759"/>
<dbReference type="SMART" id="SM00220">
    <property type="entry name" value="S_TKc"/>
    <property type="match status" value="1"/>
</dbReference>
<evidence type="ECO:0000256" key="4">
    <source>
        <dbReference type="ARBA" id="ARBA00022777"/>
    </source>
</evidence>
<dbReference type="SUPFAM" id="SSF56112">
    <property type="entry name" value="Protein kinase-like (PK-like)"/>
    <property type="match status" value="1"/>
</dbReference>
<dbReference type="AlphaFoldDB" id="A0A388L1R2"/>
<feature type="compositionally biased region" description="Low complexity" evidence="11">
    <location>
        <begin position="344"/>
        <end position="357"/>
    </location>
</feature>
<evidence type="ECO:0000256" key="11">
    <source>
        <dbReference type="SAM" id="MobiDB-lite"/>
    </source>
</evidence>